<dbReference type="OrthoDB" id="9758724at2"/>
<sequence>MKARENPDALLDDQLSEETRGGPVPTGQAEPRRGLRISTLAALVLFIAALSVAALWGVLSDRNATTQRLPVAAPTALSSEPPTPMPSPDNNAYVHVLGQVRVPGLYTVATGARVIDAVGAAGGVTARADMAAINLARVVVDGEQLYVPAEGESPPLPAAGAPSENGSGLPGGLLNINTATSDQLEELPRVGPALAQRIVDWRKSNGAFTSVDGLLGVSGIGEKTLDGFRDLITV</sequence>
<reference evidence="4 5" key="1">
    <citation type="submission" date="2019-06" db="EMBL/GenBank/DDBJ databases">
        <title>Sequencing the genomes of 1000 actinobacteria strains.</title>
        <authorList>
            <person name="Klenk H.-P."/>
        </authorList>
    </citation>
    <scope>NUCLEOTIDE SEQUENCE [LARGE SCALE GENOMIC DNA]</scope>
    <source>
        <strain evidence="4 5">DSM 18031</strain>
    </source>
</reference>
<keyword evidence="2" id="KW-1133">Transmembrane helix</keyword>
<dbReference type="InterPro" id="IPR051675">
    <property type="entry name" value="Endo/Exo/Phosphatase_dom_1"/>
</dbReference>
<accession>A0A543HSE6</accession>
<dbReference type="PANTHER" id="PTHR21180">
    <property type="entry name" value="ENDONUCLEASE/EXONUCLEASE/PHOSPHATASE FAMILY DOMAIN-CONTAINING PROTEIN 1"/>
    <property type="match status" value="1"/>
</dbReference>
<feature type="transmembrane region" description="Helical" evidence="2">
    <location>
        <begin position="40"/>
        <end position="59"/>
    </location>
</feature>
<dbReference type="Gene3D" id="3.10.560.10">
    <property type="entry name" value="Outer membrane lipoprotein wza domain like"/>
    <property type="match status" value="1"/>
</dbReference>
<dbReference type="InterPro" id="IPR010994">
    <property type="entry name" value="RuvA_2-like"/>
</dbReference>
<dbReference type="GO" id="GO:0003677">
    <property type="term" value="F:DNA binding"/>
    <property type="evidence" value="ECO:0007669"/>
    <property type="project" value="InterPro"/>
</dbReference>
<dbReference type="Pfam" id="PF10531">
    <property type="entry name" value="SLBB"/>
    <property type="match status" value="1"/>
</dbReference>
<dbReference type="Gene3D" id="1.10.150.280">
    <property type="entry name" value="AF1531-like domain"/>
    <property type="match status" value="1"/>
</dbReference>
<keyword evidence="2" id="KW-0472">Membrane</keyword>
<dbReference type="Proteomes" id="UP000318331">
    <property type="component" value="Unassembled WGS sequence"/>
</dbReference>
<feature type="domain" description="Helix-hairpin-helix DNA-binding motif class 1" evidence="3">
    <location>
        <begin position="212"/>
        <end position="231"/>
    </location>
</feature>
<proteinExistence type="predicted"/>
<feature type="region of interest" description="Disordered" evidence="1">
    <location>
        <begin position="150"/>
        <end position="174"/>
    </location>
</feature>
<gene>
    <name evidence="4" type="ORF">FB466_2194</name>
</gene>
<dbReference type="GO" id="GO:0015628">
    <property type="term" value="P:protein secretion by the type II secretion system"/>
    <property type="evidence" value="ECO:0007669"/>
    <property type="project" value="TreeGrafter"/>
</dbReference>
<organism evidence="4 5">
    <name type="scientific">Klugiella xanthotipulae</name>
    <dbReference type="NCBI Taxonomy" id="244735"/>
    <lineage>
        <taxon>Bacteria</taxon>
        <taxon>Bacillati</taxon>
        <taxon>Actinomycetota</taxon>
        <taxon>Actinomycetes</taxon>
        <taxon>Micrococcales</taxon>
        <taxon>Microbacteriaceae</taxon>
        <taxon>Klugiella</taxon>
    </lineage>
</organism>
<evidence type="ECO:0000256" key="2">
    <source>
        <dbReference type="SAM" id="Phobius"/>
    </source>
</evidence>
<dbReference type="GO" id="GO:0006281">
    <property type="term" value="P:DNA repair"/>
    <property type="evidence" value="ECO:0007669"/>
    <property type="project" value="InterPro"/>
</dbReference>
<name>A0A543HSE6_9MICO</name>
<evidence type="ECO:0000313" key="4">
    <source>
        <dbReference type="EMBL" id="TQM61252.1"/>
    </source>
</evidence>
<keyword evidence="2" id="KW-0812">Transmembrane</keyword>
<feature type="domain" description="Helix-hairpin-helix DNA-binding motif class 1" evidence="3">
    <location>
        <begin position="182"/>
        <end position="201"/>
    </location>
</feature>
<dbReference type="InterPro" id="IPR003583">
    <property type="entry name" value="Hlx-hairpin-Hlx_DNA-bd_motif"/>
</dbReference>
<dbReference type="SMART" id="SM00278">
    <property type="entry name" value="HhH1"/>
    <property type="match status" value="2"/>
</dbReference>
<dbReference type="SUPFAM" id="SSF47781">
    <property type="entry name" value="RuvA domain 2-like"/>
    <property type="match status" value="1"/>
</dbReference>
<protein>
    <submittedName>
        <fullName evidence="4">Competence protein ComEA</fullName>
    </submittedName>
</protein>
<evidence type="ECO:0000256" key="1">
    <source>
        <dbReference type="SAM" id="MobiDB-lite"/>
    </source>
</evidence>
<evidence type="ECO:0000259" key="3">
    <source>
        <dbReference type="SMART" id="SM00278"/>
    </source>
</evidence>
<comment type="caution">
    <text evidence="4">The sequence shown here is derived from an EMBL/GenBank/DDBJ whole genome shotgun (WGS) entry which is preliminary data.</text>
</comment>
<dbReference type="InterPro" id="IPR019554">
    <property type="entry name" value="Soluble_ligand-bd"/>
</dbReference>
<keyword evidence="5" id="KW-1185">Reference proteome</keyword>
<feature type="region of interest" description="Disordered" evidence="1">
    <location>
        <begin position="1"/>
        <end position="30"/>
    </location>
</feature>
<dbReference type="EMBL" id="VFPN01000003">
    <property type="protein sequence ID" value="TQM61252.1"/>
    <property type="molecule type" value="Genomic_DNA"/>
</dbReference>
<dbReference type="RefSeq" id="WP_141918394.1">
    <property type="nucleotide sequence ID" value="NZ_BAAAYS010000004.1"/>
</dbReference>
<dbReference type="GO" id="GO:0015627">
    <property type="term" value="C:type II protein secretion system complex"/>
    <property type="evidence" value="ECO:0007669"/>
    <property type="project" value="TreeGrafter"/>
</dbReference>
<dbReference type="AlphaFoldDB" id="A0A543HSE6"/>
<evidence type="ECO:0000313" key="5">
    <source>
        <dbReference type="Proteomes" id="UP000318331"/>
    </source>
</evidence>
<dbReference type="PANTHER" id="PTHR21180:SF32">
    <property type="entry name" value="ENDONUCLEASE_EXONUCLEASE_PHOSPHATASE FAMILY DOMAIN-CONTAINING PROTEIN 1"/>
    <property type="match status" value="1"/>
</dbReference>
<dbReference type="Pfam" id="PF12836">
    <property type="entry name" value="HHH_3"/>
    <property type="match status" value="1"/>
</dbReference>